<dbReference type="EMBL" id="JADYXP020000026">
    <property type="protein sequence ID" value="KAL0100043.1"/>
    <property type="molecule type" value="Genomic_DNA"/>
</dbReference>
<organism evidence="2 3">
    <name type="scientific">Cardiocondyla obscurior</name>
    <dbReference type="NCBI Taxonomy" id="286306"/>
    <lineage>
        <taxon>Eukaryota</taxon>
        <taxon>Metazoa</taxon>
        <taxon>Ecdysozoa</taxon>
        <taxon>Arthropoda</taxon>
        <taxon>Hexapoda</taxon>
        <taxon>Insecta</taxon>
        <taxon>Pterygota</taxon>
        <taxon>Neoptera</taxon>
        <taxon>Endopterygota</taxon>
        <taxon>Hymenoptera</taxon>
        <taxon>Apocrita</taxon>
        <taxon>Aculeata</taxon>
        <taxon>Formicoidea</taxon>
        <taxon>Formicidae</taxon>
        <taxon>Myrmicinae</taxon>
        <taxon>Cardiocondyla</taxon>
    </lineage>
</organism>
<proteinExistence type="predicted"/>
<keyword evidence="3" id="KW-1185">Reference proteome</keyword>
<protein>
    <submittedName>
        <fullName evidence="2">Uncharacterized protein</fullName>
    </submittedName>
</protein>
<feature type="compositionally biased region" description="Basic and acidic residues" evidence="1">
    <location>
        <begin position="50"/>
        <end position="63"/>
    </location>
</feature>
<evidence type="ECO:0000313" key="2">
    <source>
        <dbReference type="EMBL" id="KAL0100043.1"/>
    </source>
</evidence>
<accession>A0AAW2EBF6</accession>
<evidence type="ECO:0000256" key="1">
    <source>
        <dbReference type="SAM" id="MobiDB-lite"/>
    </source>
</evidence>
<name>A0AAW2EBF6_9HYME</name>
<evidence type="ECO:0000313" key="3">
    <source>
        <dbReference type="Proteomes" id="UP001430953"/>
    </source>
</evidence>
<reference evidence="2 3" key="1">
    <citation type="submission" date="2023-03" db="EMBL/GenBank/DDBJ databases">
        <title>High recombination rates correlate with genetic variation in Cardiocondyla obscurior ants.</title>
        <authorList>
            <person name="Errbii M."/>
        </authorList>
    </citation>
    <scope>NUCLEOTIDE SEQUENCE [LARGE SCALE GENOMIC DNA]</scope>
    <source>
        <strain evidence="2">Alpha-2009</strain>
        <tissue evidence="2">Whole body</tissue>
    </source>
</reference>
<gene>
    <name evidence="2" type="ORF">PUN28_019486</name>
</gene>
<sequence length="77" mass="8796">MRDSGIIIIFGSHEAQHRNRTVCEIFPILTYNLSCDESEFRTSIAIHDKGKEKKGENNSELRKNSGLQYLRGEAGER</sequence>
<feature type="region of interest" description="Disordered" evidence="1">
    <location>
        <begin position="50"/>
        <end position="77"/>
    </location>
</feature>
<dbReference type="AlphaFoldDB" id="A0AAW2EBF6"/>
<comment type="caution">
    <text evidence="2">The sequence shown here is derived from an EMBL/GenBank/DDBJ whole genome shotgun (WGS) entry which is preliminary data.</text>
</comment>
<dbReference type="Proteomes" id="UP001430953">
    <property type="component" value="Unassembled WGS sequence"/>
</dbReference>